<feature type="transmembrane region" description="Helical" evidence="7">
    <location>
        <begin position="50"/>
        <end position="72"/>
    </location>
</feature>
<comment type="similarity">
    <text evidence="7">Belongs to the binding-protein-dependent transport system permease family.</text>
</comment>
<accession>A0A1H1R535</accession>
<evidence type="ECO:0000259" key="9">
    <source>
        <dbReference type="PROSITE" id="PS50928"/>
    </source>
</evidence>
<dbReference type="InterPro" id="IPR000515">
    <property type="entry name" value="MetI-like"/>
</dbReference>
<dbReference type="PANTHER" id="PTHR32243">
    <property type="entry name" value="MALTOSE TRANSPORT SYSTEM PERMEASE-RELATED"/>
    <property type="match status" value="1"/>
</dbReference>
<evidence type="ECO:0000256" key="6">
    <source>
        <dbReference type="ARBA" id="ARBA00023136"/>
    </source>
</evidence>
<dbReference type="RefSeq" id="WP_092011773.1">
    <property type="nucleotide sequence ID" value="NZ_LT629766.1"/>
</dbReference>
<dbReference type="SUPFAM" id="SSF161098">
    <property type="entry name" value="MetI-like"/>
    <property type="match status" value="1"/>
</dbReference>
<evidence type="ECO:0000256" key="1">
    <source>
        <dbReference type="ARBA" id="ARBA00004651"/>
    </source>
</evidence>
<comment type="subcellular location">
    <subcellularLocation>
        <location evidence="1 7">Cell membrane</location>
        <topology evidence="1 7">Multi-pass membrane protein</topology>
    </subcellularLocation>
</comment>
<dbReference type="EMBL" id="LT629766">
    <property type="protein sequence ID" value="SDS30871.1"/>
    <property type="molecule type" value="Genomic_DNA"/>
</dbReference>
<feature type="transmembrane region" description="Helical" evidence="7">
    <location>
        <begin position="181"/>
        <end position="204"/>
    </location>
</feature>
<proteinExistence type="inferred from homology"/>
<dbReference type="AlphaFoldDB" id="A0A1H1R535"/>
<dbReference type="PROSITE" id="PS50928">
    <property type="entry name" value="ABC_TM1"/>
    <property type="match status" value="1"/>
</dbReference>
<protein>
    <submittedName>
        <fullName evidence="10">Carbohydrate ABC transporter membrane protein 2, CUT1 family</fullName>
    </submittedName>
</protein>
<gene>
    <name evidence="10" type="ORF">SAMN04489752_1429</name>
</gene>
<dbReference type="InterPro" id="IPR035906">
    <property type="entry name" value="MetI-like_sf"/>
</dbReference>
<evidence type="ECO:0000256" key="5">
    <source>
        <dbReference type="ARBA" id="ARBA00022989"/>
    </source>
</evidence>
<feature type="transmembrane region" description="Helical" evidence="7">
    <location>
        <begin position="112"/>
        <end position="137"/>
    </location>
</feature>
<dbReference type="CDD" id="cd06261">
    <property type="entry name" value="TM_PBP2"/>
    <property type="match status" value="1"/>
</dbReference>
<keyword evidence="3" id="KW-1003">Cell membrane</keyword>
<dbReference type="GO" id="GO:0055085">
    <property type="term" value="P:transmembrane transport"/>
    <property type="evidence" value="ECO:0007669"/>
    <property type="project" value="InterPro"/>
</dbReference>
<sequence length="317" mass="33712">MSTPDLTVDNHPAAGVTPTPTEPGGPGSAEPPRRKANAPRRPGQGRAGKILLGLLAWFAGLLFVSPLLWMLLTSLHAETDASTNPPSYFAPLTLESYANFFGGGNGANPWPFLINSAVAAIVSTLIVLVLSTMAAYSLAIRRIERWSDVLFFLLSTKMLPMVAGLLPVYLVAKSFGILDTWLLLIIIYSAMNMPIAVWMMRSFLAEVPVEVLEAAELDGARLPRVFLQILLPLTAPGLAATALICFIFSWNELLFATVLTSTAASTAPVFLTSFVTSQGLFLSQVCAASLIISVPVLVAGIAAQDKLVQGLSMGAVK</sequence>
<name>A0A1H1R535_9MICO</name>
<evidence type="ECO:0000256" key="2">
    <source>
        <dbReference type="ARBA" id="ARBA00022448"/>
    </source>
</evidence>
<dbReference type="Gene3D" id="1.10.3720.10">
    <property type="entry name" value="MetI-like"/>
    <property type="match status" value="1"/>
</dbReference>
<dbReference type="Proteomes" id="UP000199597">
    <property type="component" value="Chromosome I"/>
</dbReference>
<dbReference type="PANTHER" id="PTHR32243:SF52">
    <property type="entry name" value="ABC TRANSPORTER PERMEASE PROTEIN"/>
    <property type="match status" value="1"/>
</dbReference>
<feature type="domain" description="ABC transmembrane type-1" evidence="9">
    <location>
        <begin position="113"/>
        <end position="303"/>
    </location>
</feature>
<evidence type="ECO:0000313" key="11">
    <source>
        <dbReference type="Proteomes" id="UP000199597"/>
    </source>
</evidence>
<feature type="transmembrane region" description="Helical" evidence="7">
    <location>
        <begin position="281"/>
        <end position="303"/>
    </location>
</feature>
<dbReference type="GO" id="GO:0005886">
    <property type="term" value="C:plasma membrane"/>
    <property type="evidence" value="ECO:0007669"/>
    <property type="project" value="UniProtKB-SubCell"/>
</dbReference>
<evidence type="ECO:0000256" key="3">
    <source>
        <dbReference type="ARBA" id="ARBA00022475"/>
    </source>
</evidence>
<feature type="region of interest" description="Disordered" evidence="8">
    <location>
        <begin position="1"/>
        <end position="43"/>
    </location>
</feature>
<feature type="transmembrane region" description="Helical" evidence="7">
    <location>
        <begin position="149"/>
        <end position="169"/>
    </location>
</feature>
<keyword evidence="6 7" id="KW-0472">Membrane</keyword>
<evidence type="ECO:0000256" key="8">
    <source>
        <dbReference type="SAM" id="MobiDB-lite"/>
    </source>
</evidence>
<keyword evidence="4 7" id="KW-0812">Transmembrane</keyword>
<dbReference type="OrthoDB" id="9794684at2"/>
<keyword evidence="2 7" id="KW-0813">Transport</keyword>
<keyword evidence="5 7" id="KW-1133">Transmembrane helix</keyword>
<evidence type="ECO:0000256" key="7">
    <source>
        <dbReference type="RuleBase" id="RU363032"/>
    </source>
</evidence>
<reference evidence="11" key="1">
    <citation type="submission" date="2016-10" db="EMBL/GenBank/DDBJ databases">
        <authorList>
            <person name="Varghese N."/>
            <person name="Submissions S."/>
        </authorList>
    </citation>
    <scope>NUCLEOTIDE SEQUENCE [LARGE SCALE GENOMIC DNA]</scope>
    <source>
        <strain evidence="11">DSM 23676</strain>
    </source>
</reference>
<evidence type="ECO:0000313" key="10">
    <source>
        <dbReference type="EMBL" id="SDS30871.1"/>
    </source>
</evidence>
<evidence type="ECO:0000256" key="4">
    <source>
        <dbReference type="ARBA" id="ARBA00022692"/>
    </source>
</evidence>
<keyword evidence="11" id="KW-1185">Reference proteome</keyword>
<organism evidence="10 11">
    <name type="scientific">Brevibacterium siliguriense</name>
    <dbReference type="NCBI Taxonomy" id="1136497"/>
    <lineage>
        <taxon>Bacteria</taxon>
        <taxon>Bacillati</taxon>
        <taxon>Actinomycetota</taxon>
        <taxon>Actinomycetes</taxon>
        <taxon>Micrococcales</taxon>
        <taxon>Brevibacteriaceae</taxon>
        <taxon>Brevibacterium</taxon>
    </lineage>
</organism>
<dbReference type="STRING" id="1136497.SAMN04489752_1429"/>
<feature type="transmembrane region" description="Helical" evidence="7">
    <location>
        <begin position="225"/>
        <end position="250"/>
    </location>
</feature>
<dbReference type="Pfam" id="PF00528">
    <property type="entry name" value="BPD_transp_1"/>
    <property type="match status" value="1"/>
</dbReference>
<dbReference type="InterPro" id="IPR050901">
    <property type="entry name" value="BP-dep_ABC_trans_perm"/>
</dbReference>